<protein>
    <submittedName>
        <fullName evidence="1">DUF503 domain-containing protein</fullName>
    </submittedName>
</protein>
<comment type="caution">
    <text evidence="1">The sequence shown here is derived from an EMBL/GenBank/DDBJ whole genome shotgun (WGS) entry which is preliminary data.</text>
</comment>
<dbReference type="Pfam" id="PF04456">
    <property type="entry name" value="DUF503"/>
    <property type="match status" value="1"/>
</dbReference>
<reference evidence="1 2" key="1">
    <citation type="journal article" date="2011" name="Front. Microbiol.">
        <title>Genomic signatures of strain selection and enhancement in Bacillus atrophaeus var. globigii, a historical biowarfare simulant.</title>
        <authorList>
            <person name="Gibbons H.S."/>
            <person name="Broomall S.M."/>
            <person name="McNew L.A."/>
            <person name="Daligault H."/>
            <person name="Chapman C."/>
            <person name="Bruce D."/>
            <person name="Karavis M."/>
            <person name="Krepps M."/>
            <person name="McGregor P.A."/>
            <person name="Hong C."/>
            <person name="Park K.H."/>
            <person name="Akmal A."/>
            <person name="Feldman A."/>
            <person name="Lin J.S."/>
            <person name="Chang W.E."/>
            <person name="Higgs B.W."/>
            <person name="Demirev P."/>
            <person name="Lindquist J."/>
            <person name="Liem A."/>
            <person name="Fochler E."/>
            <person name="Read T.D."/>
            <person name="Tapia R."/>
            <person name="Johnson S."/>
            <person name="Bishop-Lilly K.A."/>
            <person name="Detter C."/>
            <person name="Han C."/>
            <person name="Sozhamannan S."/>
            <person name="Rosenzweig C.N."/>
            <person name="Skowronski E.W."/>
        </authorList>
    </citation>
    <scope>NUCLEOTIDE SEQUENCE [LARGE SCALE GENOMIC DNA]</scope>
    <source>
        <strain evidence="1 2">AIT1</strain>
    </source>
</reference>
<accession>A0A432X9D9</accession>
<dbReference type="SUPFAM" id="SSF103007">
    <property type="entry name" value="Hypothetical protein TT1725"/>
    <property type="match status" value="1"/>
</dbReference>
<name>A0A432X9D9_9GAMM</name>
<evidence type="ECO:0000313" key="1">
    <source>
        <dbReference type="EMBL" id="RUO43934.1"/>
    </source>
</evidence>
<dbReference type="Proteomes" id="UP000286976">
    <property type="component" value="Unassembled WGS sequence"/>
</dbReference>
<dbReference type="AlphaFoldDB" id="A0A432X9D9"/>
<dbReference type="Gene3D" id="3.30.70.1120">
    <property type="entry name" value="TT1725-like"/>
    <property type="match status" value="1"/>
</dbReference>
<dbReference type="RefSeq" id="WP_126756328.1">
    <property type="nucleotide sequence ID" value="NZ_PIPQ01000001.1"/>
</dbReference>
<evidence type="ECO:0000313" key="2">
    <source>
        <dbReference type="Proteomes" id="UP000286976"/>
    </source>
</evidence>
<dbReference type="InterPro" id="IPR007546">
    <property type="entry name" value="DUF503"/>
</dbReference>
<sequence length="93" mass="10319">MHIGILTVSITLPGCGSLKEKRQRLGGLHERFGRSPSVAVCESGGRDRHDASEWSFVVVAGARRDVESQCSQIEDKLVRTIDGRILNINREFL</sequence>
<organism evidence="1 2">
    <name type="scientific">Aliidiomarina taiwanensis</name>
    <dbReference type="NCBI Taxonomy" id="946228"/>
    <lineage>
        <taxon>Bacteria</taxon>
        <taxon>Pseudomonadati</taxon>
        <taxon>Pseudomonadota</taxon>
        <taxon>Gammaproteobacteria</taxon>
        <taxon>Alteromonadales</taxon>
        <taxon>Idiomarinaceae</taxon>
        <taxon>Aliidiomarina</taxon>
    </lineage>
</organism>
<dbReference type="EMBL" id="PIPQ01000001">
    <property type="protein sequence ID" value="RUO43934.1"/>
    <property type="molecule type" value="Genomic_DNA"/>
</dbReference>
<keyword evidence="2" id="KW-1185">Reference proteome</keyword>
<gene>
    <name evidence="1" type="ORF">CWE15_01750</name>
</gene>
<proteinExistence type="predicted"/>
<dbReference type="OrthoDB" id="9809023at2"/>
<dbReference type="InterPro" id="IPR036746">
    <property type="entry name" value="TT1725-like_sf"/>
</dbReference>